<accession>A0ABY5MKA2</accession>
<gene>
    <name evidence="5" type="primary">dasR</name>
    <name evidence="5" type="ORF">NTH_02149</name>
</gene>
<proteinExistence type="predicted"/>
<dbReference type="PANTHER" id="PTHR44846">
    <property type="entry name" value="MANNOSYL-D-GLYCERATE TRANSPORT/METABOLISM SYSTEM REPRESSOR MNGR-RELATED"/>
    <property type="match status" value="1"/>
</dbReference>
<dbReference type="InterPro" id="IPR050679">
    <property type="entry name" value="Bact_HTH_transcr_reg"/>
</dbReference>
<evidence type="ECO:0000256" key="1">
    <source>
        <dbReference type="ARBA" id="ARBA00023015"/>
    </source>
</evidence>
<protein>
    <submittedName>
        <fullName evidence="5">HTH-type transcriptional repressor DasR</fullName>
    </submittedName>
</protein>
<dbReference type="PANTHER" id="PTHR44846:SF16">
    <property type="entry name" value="TRANSCRIPTIONAL REGULATOR PHNF-RELATED"/>
    <property type="match status" value="1"/>
</dbReference>
<keyword evidence="1" id="KW-0805">Transcription regulation</keyword>
<evidence type="ECO:0000313" key="6">
    <source>
        <dbReference type="Proteomes" id="UP001342418"/>
    </source>
</evidence>
<dbReference type="RefSeq" id="WP_338529988.1">
    <property type="nucleotide sequence ID" value="NZ_CP030941.1"/>
</dbReference>
<dbReference type="InterPro" id="IPR000524">
    <property type="entry name" value="Tscrpt_reg_HTH_GntR"/>
</dbReference>
<dbReference type="CDD" id="cd07377">
    <property type="entry name" value="WHTH_GntR"/>
    <property type="match status" value="1"/>
</dbReference>
<evidence type="ECO:0000256" key="2">
    <source>
        <dbReference type="ARBA" id="ARBA00023125"/>
    </source>
</evidence>
<dbReference type="Pfam" id="PF07702">
    <property type="entry name" value="UTRA"/>
    <property type="match status" value="1"/>
</dbReference>
<keyword evidence="3" id="KW-0804">Transcription</keyword>
<dbReference type="Proteomes" id="UP001342418">
    <property type="component" value="Chromosome"/>
</dbReference>
<evidence type="ECO:0000313" key="5">
    <source>
        <dbReference type="EMBL" id="UUP17679.1"/>
    </source>
</evidence>
<dbReference type="InterPro" id="IPR036390">
    <property type="entry name" value="WH_DNA-bd_sf"/>
</dbReference>
<reference evidence="5 6" key="1">
    <citation type="submission" date="2018-07" db="EMBL/GenBank/DDBJ databases">
        <title>Genome sequence of Nitratireductor thuwali#1536.</title>
        <authorList>
            <person name="Michoud G."/>
            <person name="Merlino G."/>
            <person name="Sefrji F.O."/>
            <person name="Daffonchio D."/>
        </authorList>
    </citation>
    <scope>NUCLEOTIDE SEQUENCE [LARGE SCALE GENOMIC DNA]</scope>
    <source>
        <strain evidence="6">Nit1536</strain>
    </source>
</reference>
<dbReference type="SUPFAM" id="SSF64288">
    <property type="entry name" value="Chorismate lyase-like"/>
    <property type="match status" value="1"/>
</dbReference>
<name>A0ABY5MKA2_9HYPH</name>
<feature type="domain" description="HTH gntR-type" evidence="4">
    <location>
        <begin position="2"/>
        <end position="70"/>
    </location>
</feature>
<dbReference type="PROSITE" id="PS50949">
    <property type="entry name" value="HTH_GNTR"/>
    <property type="match status" value="1"/>
</dbReference>
<dbReference type="SMART" id="SM00345">
    <property type="entry name" value="HTH_GNTR"/>
    <property type="match status" value="1"/>
</dbReference>
<sequence length="229" mass="25852">MRASFRAIRDEMARRIAERAWAPGALIPGEEELAREFGAARATVNRALQELARSGLIERKRKAGTRVALHPVREARFVIPLVRQEIEAKGGEYRYRLLDAEEEPAPEAVHKRLNLTAAASLLHVRCLHLSDGSAYQLEDRWINMGAVPSAREADFGETSPNEWLVRNSPFTDAEFTFLAAAANRQEAALLDLREGDPVFVGERITWLHDRPITLVRMTHPASHRMISRM</sequence>
<keyword evidence="6" id="KW-1185">Reference proteome</keyword>
<keyword evidence="2" id="KW-0238">DNA-binding</keyword>
<dbReference type="InterPro" id="IPR011663">
    <property type="entry name" value="UTRA"/>
</dbReference>
<evidence type="ECO:0000259" key="4">
    <source>
        <dbReference type="PROSITE" id="PS50949"/>
    </source>
</evidence>
<dbReference type="SUPFAM" id="SSF46785">
    <property type="entry name" value="Winged helix' DNA-binding domain"/>
    <property type="match status" value="1"/>
</dbReference>
<evidence type="ECO:0000256" key="3">
    <source>
        <dbReference type="ARBA" id="ARBA00023163"/>
    </source>
</evidence>
<dbReference type="EMBL" id="CP030941">
    <property type="protein sequence ID" value="UUP17679.1"/>
    <property type="molecule type" value="Genomic_DNA"/>
</dbReference>
<dbReference type="PRINTS" id="PR00035">
    <property type="entry name" value="HTHGNTR"/>
</dbReference>
<dbReference type="SMART" id="SM00866">
    <property type="entry name" value="UTRA"/>
    <property type="match status" value="1"/>
</dbReference>
<dbReference type="InterPro" id="IPR028978">
    <property type="entry name" value="Chorismate_lyase_/UTRA_dom_sf"/>
</dbReference>
<dbReference type="Pfam" id="PF00392">
    <property type="entry name" value="GntR"/>
    <property type="match status" value="1"/>
</dbReference>
<dbReference type="Gene3D" id="1.10.10.10">
    <property type="entry name" value="Winged helix-like DNA-binding domain superfamily/Winged helix DNA-binding domain"/>
    <property type="match status" value="1"/>
</dbReference>
<dbReference type="InterPro" id="IPR036388">
    <property type="entry name" value="WH-like_DNA-bd_sf"/>
</dbReference>
<dbReference type="Gene3D" id="3.40.1410.10">
    <property type="entry name" value="Chorismate lyase-like"/>
    <property type="match status" value="1"/>
</dbReference>
<organism evidence="5 6">
    <name type="scientific">Nitratireductor thuwali</name>
    <dbReference type="NCBI Taxonomy" id="2267699"/>
    <lineage>
        <taxon>Bacteria</taxon>
        <taxon>Pseudomonadati</taxon>
        <taxon>Pseudomonadota</taxon>
        <taxon>Alphaproteobacteria</taxon>
        <taxon>Hyphomicrobiales</taxon>
        <taxon>Phyllobacteriaceae</taxon>
        <taxon>Nitratireductor</taxon>
    </lineage>
</organism>